<reference evidence="2" key="1">
    <citation type="submission" date="2016-10" db="EMBL/GenBank/DDBJ databases">
        <authorList>
            <person name="Varghese N."/>
            <person name="Submissions S."/>
        </authorList>
    </citation>
    <scope>NUCLEOTIDE SEQUENCE [LARGE SCALE GENOMIC DNA]</scope>
    <source>
        <strain evidence="2">CGMCC 1.7738</strain>
    </source>
</reference>
<organism evidence="1 2">
    <name type="scientific">Halogranum rubrum</name>
    <dbReference type="NCBI Taxonomy" id="553466"/>
    <lineage>
        <taxon>Archaea</taxon>
        <taxon>Methanobacteriati</taxon>
        <taxon>Methanobacteriota</taxon>
        <taxon>Stenosarchaea group</taxon>
        <taxon>Halobacteria</taxon>
        <taxon>Halobacteriales</taxon>
        <taxon>Haloferacaceae</taxon>
    </lineage>
</organism>
<evidence type="ECO:0000313" key="2">
    <source>
        <dbReference type="Proteomes" id="UP000199607"/>
    </source>
</evidence>
<dbReference type="Pfam" id="PF02288">
    <property type="entry name" value="Dehydratase_MU"/>
    <property type="match status" value="1"/>
</dbReference>
<dbReference type="AlphaFoldDB" id="A0A1I4CAT0"/>
<dbReference type="EMBL" id="FOTC01000001">
    <property type="protein sequence ID" value="SFK78288.1"/>
    <property type="molecule type" value="Genomic_DNA"/>
</dbReference>
<protein>
    <submittedName>
        <fullName evidence="1">Dehydratase medium subunit</fullName>
    </submittedName>
</protein>
<sequence>MSRGDAGSDGDDVPRIYVRSLGETASALVEYVEHGIEEEGVPWVVESGFDGDCVAIAHEAAVESPLKIGVCVSDTRLVVHHKQLAADAPVFDVTDPAAASARYLGSNAARLAKGTPLRPVE</sequence>
<proteinExistence type="predicted"/>
<dbReference type="RefSeq" id="WP_089866644.1">
    <property type="nucleotide sequence ID" value="NZ_FOTC01000001.1"/>
</dbReference>
<dbReference type="InterPro" id="IPR003208">
    <property type="entry name" value="Dehydtase/Dehydtase_re"/>
</dbReference>
<gene>
    <name evidence="1" type="ORF">SAMN04487950_1068</name>
</gene>
<evidence type="ECO:0000313" key="1">
    <source>
        <dbReference type="EMBL" id="SFK78288.1"/>
    </source>
</evidence>
<dbReference type="Proteomes" id="UP000199607">
    <property type="component" value="Unassembled WGS sequence"/>
</dbReference>
<name>A0A1I4CAT0_9EURY</name>
<dbReference type="InterPro" id="IPR010254">
    <property type="entry name" value="B12-dep_deHydtase_bsu"/>
</dbReference>
<dbReference type="Gene3D" id="3.40.50.10150">
    <property type="entry name" value="B12-dependent dehydatase associated subunit"/>
    <property type="match status" value="1"/>
</dbReference>
<dbReference type="SUPFAM" id="SSF52968">
    <property type="entry name" value="B12-dependent dehydatase associated subunit"/>
    <property type="match status" value="1"/>
</dbReference>
<dbReference type="STRING" id="553466.SAMN04487950_1068"/>
<keyword evidence="2" id="KW-1185">Reference proteome</keyword>
<accession>A0A1I4CAT0</accession>